<organism evidence="1 2">
    <name type="scientific">Paracoccidioides brasiliensis</name>
    <dbReference type="NCBI Taxonomy" id="121759"/>
    <lineage>
        <taxon>Eukaryota</taxon>
        <taxon>Fungi</taxon>
        <taxon>Dikarya</taxon>
        <taxon>Ascomycota</taxon>
        <taxon>Pezizomycotina</taxon>
        <taxon>Eurotiomycetes</taxon>
        <taxon>Eurotiomycetidae</taxon>
        <taxon>Onygenales</taxon>
        <taxon>Ajellomycetaceae</taxon>
        <taxon>Paracoccidioides</taxon>
    </lineage>
</organism>
<evidence type="ECO:0000313" key="1">
    <source>
        <dbReference type="EMBL" id="ODH36713.1"/>
    </source>
</evidence>
<protein>
    <submittedName>
        <fullName evidence="1">Uncharacterized protein</fullName>
    </submittedName>
</protein>
<reference evidence="1 2" key="1">
    <citation type="submission" date="2016-06" db="EMBL/GenBank/DDBJ databases">
        <authorList>
            <person name="Kjaerup R.B."/>
            <person name="Dalgaard T.S."/>
            <person name="Juul-Madsen H.R."/>
        </authorList>
    </citation>
    <scope>NUCLEOTIDE SEQUENCE [LARGE SCALE GENOMIC DNA]</scope>
    <source>
        <strain evidence="1 2">Pb300</strain>
    </source>
</reference>
<evidence type="ECO:0000313" key="2">
    <source>
        <dbReference type="Proteomes" id="UP000242814"/>
    </source>
</evidence>
<accession>A0A1D2JHZ2</accession>
<dbReference type="VEuPathDB" id="FungiDB:PABG_11602"/>
<dbReference type="AlphaFoldDB" id="A0A1D2JHZ2"/>
<dbReference type="EMBL" id="LZYO01000087">
    <property type="protein sequence ID" value="ODH36713.1"/>
    <property type="molecule type" value="Genomic_DNA"/>
</dbReference>
<sequence>MNITTASLTVWNYAPDNPRSSQFQRLNGTPKIHCYFAGARGSGAPTWERRKIEKKIEETGTFFVTNQSLLSWRMDVSLYYQHGRG</sequence>
<dbReference type="Proteomes" id="UP000242814">
    <property type="component" value="Unassembled WGS sequence"/>
</dbReference>
<gene>
    <name evidence="1" type="ORF">ACO22_02725</name>
</gene>
<proteinExistence type="predicted"/>
<comment type="caution">
    <text evidence="1">The sequence shown here is derived from an EMBL/GenBank/DDBJ whole genome shotgun (WGS) entry which is preliminary data.</text>
</comment>
<dbReference type="VEuPathDB" id="FungiDB:PADG_11229"/>
<name>A0A1D2JHZ2_PARBR</name>